<reference evidence="1" key="1">
    <citation type="submission" date="2023-10" db="EMBL/GenBank/DDBJ databases">
        <authorList>
            <person name="Chen Y."/>
            <person name="Shah S."/>
            <person name="Dougan E. K."/>
            <person name="Thang M."/>
            <person name="Chan C."/>
        </authorList>
    </citation>
    <scope>NUCLEOTIDE SEQUENCE [LARGE SCALE GENOMIC DNA]</scope>
</reference>
<protein>
    <recommendedName>
        <fullName evidence="3">AP2/ERF domain-containing protein</fullName>
    </recommendedName>
</protein>
<evidence type="ECO:0008006" key="3">
    <source>
        <dbReference type="Google" id="ProtNLM"/>
    </source>
</evidence>
<accession>A0ABN9UYA8</accession>
<comment type="caution">
    <text evidence="1">The sequence shown here is derived from an EMBL/GenBank/DDBJ whole genome shotgun (WGS) entry which is preliminary data.</text>
</comment>
<proteinExistence type="predicted"/>
<name>A0ABN9UYA8_9DINO</name>
<gene>
    <name evidence="1" type="ORF">PCOR1329_LOCUS52156</name>
</gene>
<sequence>PHGPAPRSARAGTRAAAMALWWRFQLPGLGTHHLRAAQLGEAGQEVYLDGAPLEAPPGTTTFTGPGACLLELQQQPGDGQWLLLVDGAEVPPAPPPTASGGSAGPAPAPGGGALWWKLPLAGAGNHIIRVTDIGTPVQQLVLDGALVEAPEGTLAFTGPAGTFLELRPAADGSWLLLADGTPVPSYDPAATAEPPITWSFVLPTGTHFLQALNLGKRGQEISLDGVPIVAPDGEVAFTGPGGALLQLASSGGDCWTLFVDGVEVQSSTAGLASRCADGVYTFSCQGRAHRLQVAGMGESGQQVVLDGELIPAPPGTTCFTGPGGCLLELRPETLGWALYMDGSCVAVGESAPSPQAFPMGIPVTPVPPPPAPAPVAPRPPPAPVLRGGIAPTASQAMPQGVSLDTSTGMYTANIRVRGKFRFLGEFRTPEEASQRYQQARSEF</sequence>
<feature type="non-terminal residue" evidence="1">
    <location>
        <position position="1"/>
    </location>
</feature>
<dbReference type="EMBL" id="CAUYUJ010016342">
    <property type="protein sequence ID" value="CAK0864218.1"/>
    <property type="molecule type" value="Genomic_DNA"/>
</dbReference>
<evidence type="ECO:0000313" key="2">
    <source>
        <dbReference type="Proteomes" id="UP001189429"/>
    </source>
</evidence>
<evidence type="ECO:0000313" key="1">
    <source>
        <dbReference type="EMBL" id="CAK0864218.1"/>
    </source>
</evidence>
<keyword evidence="2" id="KW-1185">Reference proteome</keyword>
<organism evidence="1 2">
    <name type="scientific">Prorocentrum cordatum</name>
    <dbReference type="NCBI Taxonomy" id="2364126"/>
    <lineage>
        <taxon>Eukaryota</taxon>
        <taxon>Sar</taxon>
        <taxon>Alveolata</taxon>
        <taxon>Dinophyceae</taxon>
        <taxon>Prorocentrales</taxon>
        <taxon>Prorocentraceae</taxon>
        <taxon>Prorocentrum</taxon>
    </lineage>
</organism>
<dbReference type="Proteomes" id="UP001189429">
    <property type="component" value="Unassembled WGS sequence"/>
</dbReference>